<evidence type="ECO:0000313" key="1">
    <source>
        <dbReference type="EMBL" id="MCC4309260.1"/>
    </source>
</evidence>
<gene>
    <name evidence="1" type="ORF">LL252_11815</name>
</gene>
<dbReference type="PANTHER" id="PTHR38433">
    <property type="match status" value="1"/>
</dbReference>
<dbReference type="AlphaFoldDB" id="A0A9Q3UN47"/>
<keyword evidence="2" id="KW-1185">Reference proteome</keyword>
<protein>
    <submittedName>
        <fullName evidence="1">DUF1641 domain-containing protein</fullName>
    </submittedName>
</protein>
<dbReference type="Proteomes" id="UP001108027">
    <property type="component" value="Unassembled WGS sequence"/>
</dbReference>
<proteinExistence type="predicted"/>
<dbReference type="PANTHER" id="PTHR38433:SF1">
    <property type="entry name" value="DUF1641 DOMAIN-CONTAINING PROTEIN"/>
    <property type="match status" value="1"/>
</dbReference>
<sequence>MAKAIHYEVPAPAMPDEAREELDKLLRNLHERGVLRLLNDLLGAFPEVSGILMRGINNEDSRNAIQNLSLLAMGLGRIPPERFATVTRALTEALEAMEENAGDRAPGGPGVTGTYRLLHDDDLWRGLGPLLEGIRRFGARLGEPEEKPAARRHDLE</sequence>
<dbReference type="RefSeq" id="WP_228234154.1">
    <property type="nucleotide sequence ID" value="NZ_ARXL01000037.1"/>
</dbReference>
<evidence type="ECO:0000313" key="2">
    <source>
        <dbReference type="Proteomes" id="UP001108027"/>
    </source>
</evidence>
<dbReference type="EMBL" id="JAJGNA010000014">
    <property type="protein sequence ID" value="MCC4309260.1"/>
    <property type="molecule type" value="Genomic_DNA"/>
</dbReference>
<comment type="caution">
    <text evidence="1">The sequence shown here is derived from an EMBL/GenBank/DDBJ whole genome shotgun (WGS) entry which is preliminary data.</text>
</comment>
<name>A0A9Q3UN47_9GAMM</name>
<accession>A0A9Q3UN47</accession>
<organism evidence="1 2">
    <name type="scientific">Alloalcanivorax marinus</name>
    <dbReference type="NCBI Taxonomy" id="1177169"/>
    <lineage>
        <taxon>Bacteria</taxon>
        <taxon>Pseudomonadati</taxon>
        <taxon>Pseudomonadota</taxon>
        <taxon>Gammaproteobacteria</taxon>
        <taxon>Oceanospirillales</taxon>
        <taxon>Alcanivoracaceae</taxon>
        <taxon>Alloalcanivorax</taxon>
    </lineage>
</organism>
<reference evidence="1" key="1">
    <citation type="submission" date="2021-10" db="EMBL/GenBank/DDBJ databases">
        <title>The diversity and Nitrogen Metabolism of Culturable Nitrate-Utilizing Bacteria Within the Oxygen Minimum Zone of the Changjiang (Yangtze River)Estuary.</title>
        <authorList>
            <person name="Zhang D."/>
            <person name="Zheng J."/>
            <person name="Liu S."/>
            <person name="He W."/>
        </authorList>
    </citation>
    <scope>NUCLEOTIDE SEQUENCE</scope>
    <source>
        <strain evidence="1">FXH-223</strain>
    </source>
</reference>